<dbReference type="InterPro" id="IPR009057">
    <property type="entry name" value="Homeodomain-like_sf"/>
</dbReference>
<evidence type="ECO:0000256" key="3">
    <source>
        <dbReference type="ARBA" id="ARBA00023163"/>
    </source>
</evidence>
<evidence type="ECO:0000313" key="6">
    <source>
        <dbReference type="Proteomes" id="UP000053902"/>
    </source>
</evidence>
<dbReference type="GO" id="GO:0043565">
    <property type="term" value="F:sequence-specific DNA binding"/>
    <property type="evidence" value="ECO:0007669"/>
    <property type="project" value="InterPro"/>
</dbReference>
<dbReference type="SMART" id="SM00342">
    <property type="entry name" value="HTH_ARAC"/>
    <property type="match status" value="1"/>
</dbReference>
<evidence type="ECO:0000259" key="4">
    <source>
        <dbReference type="PROSITE" id="PS01124"/>
    </source>
</evidence>
<dbReference type="Gene3D" id="1.10.10.60">
    <property type="entry name" value="Homeodomain-like"/>
    <property type="match status" value="2"/>
</dbReference>
<dbReference type="SUPFAM" id="SSF46689">
    <property type="entry name" value="Homeodomain-like"/>
    <property type="match status" value="2"/>
</dbReference>
<dbReference type="GO" id="GO:0003700">
    <property type="term" value="F:DNA-binding transcription factor activity"/>
    <property type="evidence" value="ECO:0007669"/>
    <property type="project" value="InterPro"/>
</dbReference>
<dbReference type="RefSeq" id="WP_037022180.1">
    <property type="nucleotide sequence ID" value="NZ_CCSF01000001.1"/>
</dbReference>
<gene>
    <name evidence="5" type="primary">mltR</name>
    <name evidence="5" type="ORF">BN1079_00604</name>
</gene>
<keyword evidence="3" id="KW-0804">Transcription</keyword>
<dbReference type="eggNOG" id="COG2207">
    <property type="taxonomic scope" value="Bacteria"/>
</dbReference>
<dbReference type="GO" id="GO:0009893">
    <property type="term" value="P:positive regulation of metabolic process"/>
    <property type="evidence" value="ECO:0007669"/>
    <property type="project" value="UniProtKB-ARBA"/>
</dbReference>
<dbReference type="PROSITE" id="PS00041">
    <property type="entry name" value="HTH_ARAC_FAMILY_1"/>
    <property type="match status" value="1"/>
</dbReference>
<evidence type="ECO:0000256" key="2">
    <source>
        <dbReference type="ARBA" id="ARBA00023125"/>
    </source>
</evidence>
<dbReference type="Pfam" id="PF12833">
    <property type="entry name" value="HTH_18"/>
    <property type="match status" value="1"/>
</dbReference>
<dbReference type="PANTHER" id="PTHR43280">
    <property type="entry name" value="ARAC-FAMILY TRANSCRIPTIONAL REGULATOR"/>
    <property type="match status" value="1"/>
</dbReference>
<dbReference type="CDD" id="cd06976">
    <property type="entry name" value="cupin_MtlR-like_N"/>
    <property type="match status" value="1"/>
</dbReference>
<dbReference type="InterPro" id="IPR020449">
    <property type="entry name" value="Tscrpt_reg_AraC-type_HTH"/>
</dbReference>
<dbReference type="AlphaFoldDB" id="A0A078LTV5"/>
<dbReference type="Proteomes" id="UP000053902">
    <property type="component" value="Unassembled WGS sequence"/>
</dbReference>
<evidence type="ECO:0000313" key="5">
    <source>
        <dbReference type="EMBL" id="CDZ93316.1"/>
    </source>
</evidence>
<accession>A0A078LTV5</accession>
<evidence type="ECO:0000256" key="1">
    <source>
        <dbReference type="ARBA" id="ARBA00023015"/>
    </source>
</evidence>
<keyword evidence="6" id="KW-1185">Reference proteome</keyword>
<feature type="domain" description="HTH araC/xylS-type" evidence="4">
    <location>
        <begin position="191"/>
        <end position="289"/>
    </location>
</feature>
<dbReference type="InterPro" id="IPR018060">
    <property type="entry name" value="HTH_AraC"/>
</dbReference>
<dbReference type="PRINTS" id="PR00032">
    <property type="entry name" value="HTHARAC"/>
</dbReference>
<keyword evidence="2" id="KW-0238">DNA-binding</keyword>
<dbReference type="PROSITE" id="PS01124">
    <property type="entry name" value="HTH_ARAC_FAMILY_2"/>
    <property type="match status" value="1"/>
</dbReference>
<dbReference type="OrthoDB" id="9816011at2"/>
<name>A0A078LTV5_9PSED</name>
<dbReference type="STRING" id="1499686.BN1079_00604"/>
<keyword evidence="1" id="KW-0805">Transcription regulation</keyword>
<sequence>MKGLKITDPSYELMDDHHGNSLIYRQHGFPCPLVRWHNHKEYELHLIIASSGKVFIGDYVGNFGPGSLFLTGPHLPHNWISQIEDGEVVEKRDMLVNFTDELLEAGNTVFSELRHLAPMLERAQYGIEFRGASTLDEASRLMHRIAETRGATRLGYFFIMLELLAECDDYQLLSGATSSQLGDDNHSDRTNLAVDYIFKHYMRELPLEEVAAHLGMKPTYFSRFFKRATGRCYVEFVNSLRISKSCELLLDNQKPVTDICFESGFNNLSNFNRRFQQLKGMTPSRYRYLVEQRLTEQNLAR</sequence>
<dbReference type="PANTHER" id="PTHR43280:SF27">
    <property type="entry name" value="TRANSCRIPTIONAL REGULATOR MTLR"/>
    <property type="match status" value="1"/>
</dbReference>
<dbReference type="InterPro" id="IPR018062">
    <property type="entry name" value="HTH_AraC-typ_CS"/>
</dbReference>
<protein>
    <submittedName>
        <fullName evidence="5">Transcriptional activator MltR</fullName>
    </submittedName>
</protein>
<organism evidence="5 6">
    <name type="scientific">Pseudomonas saudiphocaensis</name>
    <dbReference type="NCBI Taxonomy" id="1499686"/>
    <lineage>
        <taxon>Bacteria</taxon>
        <taxon>Pseudomonadati</taxon>
        <taxon>Pseudomonadota</taxon>
        <taxon>Gammaproteobacteria</taxon>
        <taxon>Pseudomonadales</taxon>
        <taxon>Pseudomonadaceae</taxon>
        <taxon>Pseudomonas</taxon>
    </lineage>
</organism>
<proteinExistence type="predicted"/>
<dbReference type="EMBL" id="CCSF01000001">
    <property type="protein sequence ID" value="CDZ93316.1"/>
    <property type="molecule type" value="Genomic_DNA"/>
</dbReference>
<dbReference type="HOGENOM" id="CLU_000445_88_3_6"/>
<reference evidence="5 6" key="1">
    <citation type="submission" date="2014-07" db="EMBL/GenBank/DDBJ databases">
        <authorList>
            <person name="Urmite Genomes Urmite Genomes"/>
        </authorList>
    </citation>
    <scope>NUCLEOTIDE SEQUENCE [LARGE SCALE GENOMIC DNA]</scope>
    <source>
        <strain evidence="5 6">20_BN</strain>
    </source>
</reference>